<evidence type="ECO:0000313" key="1">
    <source>
        <dbReference type="EMBL" id="KAJ3115495.1"/>
    </source>
</evidence>
<name>A0AAD5SZW8_9FUNG</name>
<dbReference type="EMBL" id="JADGJH010001287">
    <property type="protein sequence ID" value="KAJ3115495.1"/>
    <property type="molecule type" value="Genomic_DNA"/>
</dbReference>
<dbReference type="Proteomes" id="UP001211907">
    <property type="component" value="Unassembled WGS sequence"/>
</dbReference>
<protein>
    <recommendedName>
        <fullName evidence="3">F-box domain-containing protein</fullName>
    </recommendedName>
</protein>
<keyword evidence="2" id="KW-1185">Reference proteome</keyword>
<reference evidence="1" key="1">
    <citation type="submission" date="2020-05" db="EMBL/GenBank/DDBJ databases">
        <title>Phylogenomic resolution of chytrid fungi.</title>
        <authorList>
            <person name="Stajich J.E."/>
            <person name="Amses K."/>
            <person name="Simmons R."/>
            <person name="Seto K."/>
            <person name="Myers J."/>
            <person name="Bonds A."/>
            <person name="Quandt C.A."/>
            <person name="Barry K."/>
            <person name="Liu P."/>
            <person name="Grigoriev I."/>
            <person name="Longcore J.E."/>
            <person name="James T.Y."/>
        </authorList>
    </citation>
    <scope>NUCLEOTIDE SEQUENCE</scope>
    <source>
        <strain evidence="1">JEL0513</strain>
    </source>
</reference>
<sequence>MLFQPPINITERVAKIRIQIELTKKPAVFIPRQKKYTPKTIQSMSPEILDQIVDFVDAASIISLSHCTQYYHQTLSDVFDACKKVAQIYGESNFSNSWPTFRYPNRIRFSRPITLNEAVPVFNLIKCLNKYGGNAAVCIDDFGLLNSWSTLLPRQIQLDLEANRQHVAENAYKLEYRNSVLDHCSVIKCLPRDSHIVALKVDARYFFSHERAQDAFVSYAAQEKISKLVLVHVVQQPVYLLKNLGVFPAFRTLEILRTVGAYRIDYTDFPLLDILSTCKNLAEIAFATTGCAANDMLWVKEVCANLKFGCSKFRKVVFRCVLDRDFWDTLRPALDGWNMEFVAEDYIFWEREK</sequence>
<evidence type="ECO:0000313" key="2">
    <source>
        <dbReference type="Proteomes" id="UP001211907"/>
    </source>
</evidence>
<dbReference type="AlphaFoldDB" id="A0AAD5SZW8"/>
<proteinExistence type="predicted"/>
<accession>A0AAD5SZW8</accession>
<comment type="caution">
    <text evidence="1">The sequence shown here is derived from an EMBL/GenBank/DDBJ whole genome shotgun (WGS) entry which is preliminary data.</text>
</comment>
<gene>
    <name evidence="1" type="ORF">HK100_001321</name>
</gene>
<organism evidence="1 2">
    <name type="scientific">Physocladia obscura</name>
    <dbReference type="NCBI Taxonomy" id="109957"/>
    <lineage>
        <taxon>Eukaryota</taxon>
        <taxon>Fungi</taxon>
        <taxon>Fungi incertae sedis</taxon>
        <taxon>Chytridiomycota</taxon>
        <taxon>Chytridiomycota incertae sedis</taxon>
        <taxon>Chytridiomycetes</taxon>
        <taxon>Chytridiales</taxon>
        <taxon>Chytriomycetaceae</taxon>
        <taxon>Physocladia</taxon>
    </lineage>
</organism>
<evidence type="ECO:0008006" key="3">
    <source>
        <dbReference type="Google" id="ProtNLM"/>
    </source>
</evidence>